<gene>
    <name evidence="8" type="ORF">LTR09_009457</name>
</gene>
<keyword evidence="9" id="KW-1185">Reference proteome</keyword>
<evidence type="ECO:0000313" key="8">
    <source>
        <dbReference type="EMBL" id="KAK3049279.1"/>
    </source>
</evidence>
<evidence type="ECO:0000313" key="9">
    <source>
        <dbReference type="Proteomes" id="UP001271007"/>
    </source>
</evidence>
<dbReference type="PANTHER" id="PTHR12838">
    <property type="entry name" value="U3 SMALL NUCLEOLAR RNA-ASSOCIATED PROTEIN 11"/>
    <property type="match status" value="1"/>
</dbReference>
<sequence>MSTLRNTHQRRNHRERAQPLERQKWGLLEKPKDYKLRAADHKVKKRKLKTLTQKAKERNEDEFYFGMMSSETKGGVKVGQRGENGKSGVLKMEVVQLMKTQDVGYLRTVLQQTRRERERVGREVVGGEVGVSVAGPVGGGGRVVFGEDGEAVGGAAKPDGGEGNGDVWESSDEEDESDVPGTEALSVPERRKRKRQDVRKRKLKALEDRERDLATALQEVEQQRAKMNGTVGGVNKNGAKFKILQLD</sequence>
<name>A0AAJ0G5N5_9PEZI</name>
<proteinExistence type="inferred from homology"/>
<evidence type="ECO:0000256" key="2">
    <source>
        <dbReference type="ARBA" id="ARBA00004604"/>
    </source>
</evidence>
<evidence type="ECO:0000256" key="6">
    <source>
        <dbReference type="PIRNR" id="PIRNR015952"/>
    </source>
</evidence>
<dbReference type="PANTHER" id="PTHR12838:SF0">
    <property type="entry name" value="U3 SMALL NUCLEOLAR RNA-ASSOCIATED PROTEIN 11-RELATED"/>
    <property type="match status" value="1"/>
</dbReference>
<comment type="function">
    <text evidence="1 6">Involved in nucleolar processing of pre-18S ribosomal RNA.</text>
</comment>
<evidence type="ECO:0000256" key="7">
    <source>
        <dbReference type="SAM" id="MobiDB-lite"/>
    </source>
</evidence>
<reference evidence="8" key="1">
    <citation type="submission" date="2023-04" db="EMBL/GenBank/DDBJ databases">
        <title>Black Yeasts Isolated from many extreme environments.</title>
        <authorList>
            <person name="Coleine C."/>
            <person name="Stajich J.E."/>
            <person name="Selbmann L."/>
        </authorList>
    </citation>
    <scope>NUCLEOTIDE SEQUENCE</scope>
    <source>
        <strain evidence="8">CCFEE 5312</strain>
    </source>
</reference>
<comment type="similarity">
    <text evidence="3 6">Belongs to the UTP11 family.</text>
</comment>
<feature type="region of interest" description="Disordered" evidence="7">
    <location>
        <begin position="1"/>
        <end position="24"/>
    </location>
</feature>
<feature type="compositionally biased region" description="Basic residues" evidence="7">
    <location>
        <begin position="190"/>
        <end position="200"/>
    </location>
</feature>
<dbReference type="PIRSF" id="PIRSF015952">
    <property type="entry name" value="U3snoRNP11"/>
    <property type="match status" value="1"/>
</dbReference>
<evidence type="ECO:0000256" key="5">
    <source>
        <dbReference type="ARBA" id="ARBA00023242"/>
    </source>
</evidence>
<evidence type="ECO:0000256" key="1">
    <source>
        <dbReference type="ARBA" id="ARBA00004099"/>
    </source>
</evidence>
<dbReference type="GO" id="GO:0032040">
    <property type="term" value="C:small-subunit processome"/>
    <property type="evidence" value="ECO:0007669"/>
    <property type="project" value="UniProtKB-UniRule"/>
</dbReference>
<evidence type="ECO:0000256" key="3">
    <source>
        <dbReference type="ARBA" id="ARBA00008105"/>
    </source>
</evidence>
<organism evidence="8 9">
    <name type="scientific">Extremus antarcticus</name>
    <dbReference type="NCBI Taxonomy" id="702011"/>
    <lineage>
        <taxon>Eukaryota</taxon>
        <taxon>Fungi</taxon>
        <taxon>Dikarya</taxon>
        <taxon>Ascomycota</taxon>
        <taxon>Pezizomycotina</taxon>
        <taxon>Dothideomycetes</taxon>
        <taxon>Dothideomycetidae</taxon>
        <taxon>Mycosphaerellales</taxon>
        <taxon>Extremaceae</taxon>
        <taxon>Extremus</taxon>
    </lineage>
</organism>
<evidence type="ECO:0000256" key="4">
    <source>
        <dbReference type="ARBA" id="ARBA00022552"/>
    </source>
</evidence>
<dbReference type="EMBL" id="JAWDJX010000041">
    <property type="protein sequence ID" value="KAK3049279.1"/>
    <property type="molecule type" value="Genomic_DNA"/>
</dbReference>
<feature type="compositionally biased region" description="Acidic residues" evidence="7">
    <location>
        <begin position="169"/>
        <end position="178"/>
    </location>
</feature>
<feature type="compositionally biased region" description="Basic and acidic residues" evidence="7">
    <location>
        <begin position="15"/>
        <end position="24"/>
    </location>
</feature>
<dbReference type="InterPro" id="IPR007144">
    <property type="entry name" value="SSU_processome_Utp11"/>
</dbReference>
<keyword evidence="4 6" id="KW-0698">rRNA processing</keyword>
<dbReference type="Proteomes" id="UP001271007">
    <property type="component" value="Unassembled WGS sequence"/>
</dbReference>
<feature type="region of interest" description="Disordered" evidence="7">
    <location>
        <begin position="142"/>
        <end position="200"/>
    </location>
</feature>
<dbReference type="Pfam" id="PF03998">
    <property type="entry name" value="Utp11"/>
    <property type="match status" value="1"/>
</dbReference>
<accession>A0AAJ0G5N5</accession>
<dbReference type="AlphaFoldDB" id="A0AAJ0G5N5"/>
<comment type="subunit">
    <text evidence="6">Component of the ribosomal small subunit (SSU) processome.</text>
</comment>
<keyword evidence="5 6" id="KW-0539">Nucleus</keyword>
<dbReference type="GO" id="GO:0006364">
    <property type="term" value="P:rRNA processing"/>
    <property type="evidence" value="ECO:0007669"/>
    <property type="project" value="UniProtKB-UniRule"/>
</dbReference>
<comment type="subcellular location">
    <subcellularLocation>
        <location evidence="2 6">Nucleus</location>
        <location evidence="2 6">Nucleolus</location>
    </subcellularLocation>
</comment>
<protein>
    <recommendedName>
        <fullName evidence="6">U3 small nucleolar RNA-associated protein 11</fullName>
        <shortName evidence="6">U3 snoRNA-associated protein 11</shortName>
    </recommendedName>
</protein>
<comment type="caution">
    <text evidence="8">The sequence shown here is derived from an EMBL/GenBank/DDBJ whole genome shotgun (WGS) entry which is preliminary data.</text>
</comment>